<dbReference type="EMBL" id="DYYI01000003">
    <property type="protein sequence ID" value="HJE18751.1"/>
    <property type="molecule type" value="Genomic_DNA"/>
</dbReference>
<dbReference type="Gene3D" id="1.10.940.10">
    <property type="entry name" value="NusB-like"/>
    <property type="match status" value="1"/>
</dbReference>
<dbReference type="Pfam" id="PF01029">
    <property type="entry name" value="NusB"/>
    <property type="match status" value="1"/>
</dbReference>
<dbReference type="PANTHER" id="PTHR11078">
    <property type="entry name" value="N UTILIZATION SUBSTANCE PROTEIN B-RELATED"/>
    <property type="match status" value="1"/>
</dbReference>
<keyword evidence="3 6" id="KW-0694">RNA-binding</keyword>
<dbReference type="InterPro" id="IPR006027">
    <property type="entry name" value="NusB_RsmB_TIM44"/>
</dbReference>
<evidence type="ECO:0000256" key="1">
    <source>
        <dbReference type="ARBA" id="ARBA00005952"/>
    </source>
</evidence>
<keyword evidence="5 6" id="KW-0804">Transcription</keyword>
<dbReference type="SUPFAM" id="SSF48013">
    <property type="entry name" value="NusB-like"/>
    <property type="match status" value="1"/>
</dbReference>
<evidence type="ECO:0000313" key="9">
    <source>
        <dbReference type="Proteomes" id="UP000763505"/>
    </source>
</evidence>
<dbReference type="GO" id="GO:0031564">
    <property type="term" value="P:transcription antitermination"/>
    <property type="evidence" value="ECO:0007669"/>
    <property type="project" value="UniProtKB-KW"/>
</dbReference>
<dbReference type="PANTHER" id="PTHR11078:SF3">
    <property type="entry name" value="ANTITERMINATION NUSB DOMAIN-CONTAINING PROTEIN"/>
    <property type="match status" value="1"/>
</dbReference>
<reference evidence="8" key="1">
    <citation type="journal article" date="2021" name="PeerJ">
        <title>Extensive microbial diversity within the chicken gut microbiome revealed by metagenomics and culture.</title>
        <authorList>
            <person name="Gilroy R."/>
            <person name="Ravi A."/>
            <person name="Getino M."/>
            <person name="Pursley I."/>
            <person name="Horton D.L."/>
            <person name="Alikhan N.F."/>
            <person name="Baker D."/>
            <person name="Gharbi K."/>
            <person name="Hall N."/>
            <person name="Watson M."/>
            <person name="Adriaenssens E.M."/>
            <person name="Foster-Nyarko E."/>
            <person name="Jarju S."/>
            <person name="Secka A."/>
            <person name="Antonio M."/>
            <person name="Oren A."/>
            <person name="Chaudhuri R.R."/>
            <person name="La Ragione R."/>
            <person name="Hildebrand F."/>
            <person name="Pallen M.J."/>
        </authorList>
    </citation>
    <scope>NUCLEOTIDE SEQUENCE</scope>
    <source>
        <strain evidence="8">6019</strain>
    </source>
</reference>
<dbReference type="InterPro" id="IPR035926">
    <property type="entry name" value="NusB-like_sf"/>
</dbReference>
<comment type="caution">
    <text evidence="8">The sequence shown here is derived from an EMBL/GenBank/DDBJ whole genome shotgun (WGS) entry which is preliminary data.</text>
</comment>
<dbReference type="AlphaFoldDB" id="A0A921DWI9"/>
<name>A0A921DWI9_9STAP</name>
<accession>A0A921DWI9</accession>
<sequence>MNRHEQRKKIFQIIFQLEDSKELLDSTKFKDAYDDYEYVKTVVDYYVQNSEVIDESISNYLQKFTIDRLSKVERSLLRMSFCEILLDQTPKKVVINETVILAKLYGDNESFKFINGVLKNFIDSDYLEK</sequence>
<protein>
    <recommendedName>
        <fullName evidence="6">Transcription antitermination protein NusB</fullName>
    </recommendedName>
    <alternativeName>
        <fullName evidence="6">Antitermination factor NusB</fullName>
    </alternativeName>
</protein>
<evidence type="ECO:0000256" key="2">
    <source>
        <dbReference type="ARBA" id="ARBA00022814"/>
    </source>
</evidence>
<keyword evidence="2 6" id="KW-0889">Transcription antitermination</keyword>
<feature type="domain" description="NusB/RsmB/TIM44" evidence="7">
    <location>
        <begin position="5"/>
        <end position="122"/>
    </location>
</feature>
<dbReference type="Proteomes" id="UP000763505">
    <property type="component" value="Unassembled WGS sequence"/>
</dbReference>
<dbReference type="GO" id="GO:0005829">
    <property type="term" value="C:cytosol"/>
    <property type="evidence" value="ECO:0007669"/>
    <property type="project" value="TreeGrafter"/>
</dbReference>
<dbReference type="GO" id="GO:0003723">
    <property type="term" value="F:RNA binding"/>
    <property type="evidence" value="ECO:0007669"/>
    <property type="project" value="UniProtKB-UniRule"/>
</dbReference>
<proteinExistence type="inferred from homology"/>
<comment type="function">
    <text evidence="6">Involved in transcription antitermination. Required for transcription of ribosomal RNA (rRNA) genes. Binds specifically to the boxA antiterminator sequence of the ribosomal RNA (rrn) operons.</text>
</comment>
<gene>
    <name evidence="6 8" type="primary">nusB</name>
    <name evidence="8" type="ORF">K8V35_00165</name>
</gene>
<evidence type="ECO:0000313" key="8">
    <source>
        <dbReference type="EMBL" id="HJE18751.1"/>
    </source>
</evidence>
<dbReference type="GO" id="GO:0006353">
    <property type="term" value="P:DNA-templated transcription termination"/>
    <property type="evidence" value="ECO:0007669"/>
    <property type="project" value="UniProtKB-UniRule"/>
</dbReference>
<evidence type="ECO:0000256" key="6">
    <source>
        <dbReference type="HAMAP-Rule" id="MF_00073"/>
    </source>
</evidence>
<dbReference type="HAMAP" id="MF_00073">
    <property type="entry name" value="NusB"/>
    <property type="match status" value="1"/>
</dbReference>
<dbReference type="InterPro" id="IPR011605">
    <property type="entry name" value="NusB_fam"/>
</dbReference>
<evidence type="ECO:0000256" key="5">
    <source>
        <dbReference type="ARBA" id="ARBA00023163"/>
    </source>
</evidence>
<keyword evidence="4 6" id="KW-0805">Transcription regulation</keyword>
<dbReference type="NCBIfam" id="TIGR01951">
    <property type="entry name" value="nusB"/>
    <property type="match status" value="1"/>
</dbReference>
<reference evidence="8" key="2">
    <citation type="submission" date="2021-09" db="EMBL/GenBank/DDBJ databases">
        <authorList>
            <person name="Gilroy R."/>
        </authorList>
    </citation>
    <scope>NUCLEOTIDE SEQUENCE</scope>
    <source>
        <strain evidence="8">6019</strain>
    </source>
</reference>
<evidence type="ECO:0000259" key="7">
    <source>
        <dbReference type="Pfam" id="PF01029"/>
    </source>
</evidence>
<evidence type="ECO:0000256" key="4">
    <source>
        <dbReference type="ARBA" id="ARBA00023015"/>
    </source>
</evidence>
<evidence type="ECO:0000256" key="3">
    <source>
        <dbReference type="ARBA" id="ARBA00022884"/>
    </source>
</evidence>
<organism evidence="8 9">
    <name type="scientific">Aliicoccus persicus</name>
    <dbReference type="NCBI Taxonomy" id="930138"/>
    <lineage>
        <taxon>Bacteria</taxon>
        <taxon>Bacillati</taxon>
        <taxon>Bacillota</taxon>
        <taxon>Bacilli</taxon>
        <taxon>Bacillales</taxon>
        <taxon>Staphylococcaceae</taxon>
        <taxon>Aliicoccus</taxon>
    </lineage>
</organism>
<comment type="similarity">
    <text evidence="1 6">Belongs to the NusB family.</text>
</comment>